<sequence>MPDSQPEVRSPVLHPVQLVQLLSEWSTRNERLWLRTDPHLIANSSIIHFRHNTYDIGASTFKSIHPIGFLSKNLKQNFYQATEVQRSSGAIMLN</sequence>
<proteinExistence type="predicted"/>
<gene>
    <name evidence="1" type="ORF">C7B45_06350</name>
</gene>
<protein>
    <submittedName>
        <fullName evidence="1">Uncharacterized protein</fullName>
    </submittedName>
</protein>
<evidence type="ECO:0000313" key="1">
    <source>
        <dbReference type="EMBL" id="PSR22545.1"/>
    </source>
</evidence>
<dbReference type="AlphaFoldDB" id="A0A2T2WJZ6"/>
<organism evidence="1 2">
    <name type="scientific">Sulfobacillus acidophilus</name>
    <dbReference type="NCBI Taxonomy" id="53633"/>
    <lineage>
        <taxon>Bacteria</taxon>
        <taxon>Bacillati</taxon>
        <taxon>Bacillota</taxon>
        <taxon>Clostridia</taxon>
        <taxon>Eubacteriales</taxon>
        <taxon>Clostridiales Family XVII. Incertae Sedis</taxon>
        <taxon>Sulfobacillus</taxon>
    </lineage>
</organism>
<accession>A0A2T2WJZ6</accession>
<reference evidence="1 2" key="1">
    <citation type="journal article" date="2014" name="BMC Genomics">
        <title>Comparison of environmental and isolate Sulfobacillus genomes reveals diverse carbon, sulfur, nitrogen, and hydrogen metabolisms.</title>
        <authorList>
            <person name="Justice N.B."/>
            <person name="Norman A."/>
            <person name="Brown C.T."/>
            <person name="Singh A."/>
            <person name="Thomas B.C."/>
            <person name="Banfield J.F."/>
        </authorList>
    </citation>
    <scope>NUCLEOTIDE SEQUENCE [LARGE SCALE GENOMIC DNA]</scope>
    <source>
        <strain evidence="1">AMDSBA3</strain>
    </source>
</reference>
<dbReference type="Proteomes" id="UP000241848">
    <property type="component" value="Unassembled WGS sequence"/>
</dbReference>
<dbReference type="EMBL" id="PXYV01000015">
    <property type="protein sequence ID" value="PSR22545.1"/>
    <property type="molecule type" value="Genomic_DNA"/>
</dbReference>
<evidence type="ECO:0000313" key="2">
    <source>
        <dbReference type="Proteomes" id="UP000241848"/>
    </source>
</evidence>
<comment type="caution">
    <text evidence="1">The sequence shown here is derived from an EMBL/GenBank/DDBJ whole genome shotgun (WGS) entry which is preliminary data.</text>
</comment>
<name>A0A2T2WJZ6_9FIRM</name>